<dbReference type="AlphaFoldDB" id="A0A9Q1FVI0"/>
<dbReference type="EMBL" id="JAINUF010000003">
    <property type="protein sequence ID" value="KAJ8368441.1"/>
    <property type="molecule type" value="Genomic_DNA"/>
</dbReference>
<feature type="region of interest" description="Disordered" evidence="1">
    <location>
        <begin position="1"/>
        <end position="79"/>
    </location>
</feature>
<gene>
    <name evidence="2" type="ORF">SKAU_G00084690</name>
</gene>
<organism evidence="2 3">
    <name type="scientific">Synaphobranchus kaupii</name>
    <name type="common">Kaup's arrowtooth eel</name>
    <dbReference type="NCBI Taxonomy" id="118154"/>
    <lineage>
        <taxon>Eukaryota</taxon>
        <taxon>Metazoa</taxon>
        <taxon>Chordata</taxon>
        <taxon>Craniata</taxon>
        <taxon>Vertebrata</taxon>
        <taxon>Euteleostomi</taxon>
        <taxon>Actinopterygii</taxon>
        <taxon>Neopterygii</taxon>
        <taxon>Teleostei</taxon>
        <taxon>Anguilliformes</taxon>
        <taxon>Synaphobranchidae</taxon>
        <taxon>Synaphobranchus</taxon>
    </lineage>
</organism>
<accession>A0A9Q1FVI0</accession>
<comment type="caution">
    <text evidence="2">The sequence shown here is derived from an EMBL/GenBank/DDBJ whole genome shotgun (WGS) entry which is preliminary data.</text>
</comment>
<evidence type="ECO:0000313" key="3">
    <source>
        <dbReference type="Proteomes" id="UP001152622"/>
    </source>
</evidence>
<sequence>MCNQRVSGTPKRSADNSAAEARVRKTVSALRITARRSTNALPSDRKRRDEAGNRGALPLQPKGRKDPSLRNYRLRPRLE</sequence>
<keyword evidence="3" id="KW-1185">Reference proteome</keyword>
<protein>
    <submittedName>
        <fullName evidence="2">Uncharacterized protein</fullName>
    </submittedName>
</protein>
<proteinExistence type="predicted"/>
<feature type="compositionally biased region" description="Basic and acidic residues" evidence="1">
    <location>
        <begin position="43"/>
        <end position="52"/>
    </location>
</feature>
<evidence type="ECO:0000256" key="1">
    <source>
        <dbReference type="SAM" id="MobiDB-lite"/>
    </source>
</evidence>
<reference evidence="2" key="1">
    <citation type="journal article" date="2023" name="Science">
        <title>Genome structures resolve the early diversification of teleost fishes.</title>
        <authorList>
            <person name="Parey E."/>
            <person name="Louis A."/>
            <person name="Montfort J."/>
            <person name="Bouchez O."/>
            <person name="Roques C."/>
            <person name="Iampietro C."/>
            <person name="Lluch J."/>
            <person name="Castinel A."/>
            <person name="Donnadieu C."/>
            <person name="Desvignes T."/>
            <person name="Floi Bucao C."/>
            <person name="Jouanno E."/>
            <person name="Wen M."/>
            <person name="Mejri S."/>
            <person name="Dirks R."/>
            <person name="Jansen H."/>
            <person name="Henkel C."/>
            <person name="Chen W.J."/>
            <person name="Zahm M."/>
            <person name="Cabau C."/>
            <person name="Klopp C."/>
            <person name="Thompson A.W."/>
            <person name="Robinson-Rechavi M."/>
            <person name="Braasch I."/>
            <person name="Lecointre G."/>
            <person name="Bobe J."/>
            <person name="Postlethwait J.H."/>
            <person name="Berthelot C."/>
            <person name="Roest Crollius H."/>
            <person name="Guiguen Y."/>
        </authorList>
    </citation>
    <scope>NUCLEOTIDE SEQUENCE</scope>
    <source>
        <strain evidence="2">WJC10195</strain>
    </source>
</reference>
<dbReference type="Proteomes" id="UP001152622">
    <property type="component" value="Chromosome 3"/>
</dbReference>
<evidence type="ECO:0000313" key="2">
    <source>
        <dbReference type="EMBL" id="KAJ8368441.1"/>
    </source>
</evidence>
<name>A0A9Q1FVI0_SYNKA</name>